<dbReference type="EMBL" id="DRBS01000408">
    <property type="protein sequence ID" value="HDD45378.1"/>
    <property type="molecule type" value="Genomic_DNA"/>
</dbReference>
<comment type="caution">
    <text evidence="7">The sequence shown here is derived from an EMBL/GenBank/DDBJ whole genome shotgun (WGS) entry which is preliminary data.</text>
</comment>
<dbReference type="Pfam" id="PF13450">
    <property type="entry name" value="NAD_binding_8"/>
    <property type="match status" value="1"/>
</dbReference>
<dbReference type="Pfam" id="PF03275">
    <property type="entry name" value="GLF"/>
    <property type="match status" value="1"/>
</dbReference>
<evidence type="ECO:0000313" key="7">
    <source>
        <dbReference type="EMBL" id="HDD45378.1"/>
    </source>
</evidence>
<evidence type="ECO:0000256" key="4">
    <source>
        <dbReference type="ARBA" id="ARBA00022827"/>
    </source>
</evidence>
<proteinExistence type="inferred from homology"/>
<evidence type="ECO:0000256" key="1">
    <source>
        <dbReference type="ARBA" id="ARBA00001974"/>
    </source>
</evidence>
<dbReference type="EC" id="5.4.99.9" evidence="7"/>
<evidence type="ECO:0000256" key="3">
    <source>
        <dbReference type="ARBA" id="ARBA00022630"/>
    </source>
</evidence>
<evidence type="ECO:0000256" key="5">
    <source>
        <dbReference type="ARBA" id="ARBA00023235"/>
    </source>
</evidence>
<name>A0A7C0Y686_DESA2</name>
<keyword evidence="5 7" id="KW-0413">Isomerase</keyword>
<dbReference type="PANTHER" id="PTHR21197:SF0">
    <property type="entry name" value="UDP-GALACTOPYRANOSE MUTASE"/>
    <property type="match status" value="1"/>
</dbReference>
<dbReference type="Gene3D" id="3.40.50.720">
    <property type="entry name" value="NAD(P)-binding Rossmann-like Domain"/>
    <property type="match status" value="2"/>
</dbReference>
<dbReference type="Proteomes" id="UP000886289">
    <property type="component" value="Unassembled WGS sequence"/>
</dbReference>
<reference evidence="7" key="1">
    <citation type="journal article" date="2020" name="mSystems">
        <title>Genome- and Community-Level Interaction Insights into Carbon Utilization and Element Cycling Functions of Hydrothermarchaeota in Hydrothermal Sediment.</title>
        <authorList>
            <person name="Zhou Z."/>
            <person name="Liu Y."/>
            <person name="Xu W."/>
            <person name="Pan J."/>
            <person name="Luo Z.H."/>
            <person name="Li M."/>
        </authorList>
    </citation>
    <scope>NUCLEOTIDE SEQUENCE [LARGE SCALE GENOMIC DNA]</scope>
    <source>
        <strain evidence="7">HyVt-233</strain>
    </source>
</reference>
<organism evidence="7">
    <name type="scientific">Desulfofervidus auxilii</name>
    <dbReference type="NCBI Taxonomy" id="1621989"/>
    <lineage>
        <taxon>Bacteria</taxon>
        <taxon>Pseudomonadati</taxon>
        <taxon>Thermodesulfobacteriota</taxon>
        <taxon>Candidatus Desulfofervidia</taxon>
        <taxon>Candidatus Desulfofervidales</taxon>
        <taxon>Candidatus Desulfofervidaceae</taxon>
        <taxon>Candidatus Desulfofervidus</taxon>
    </lineage>
</organism>
<dbReference type="InterPro" id="IPR015899">
    <property type="entry name" value="UDP-GalPyranose_mutase_C"/>
</dbReference>
<dbReference type="NCBIfam" id="TIGR00031">
    <property type="entry name" value="UDP-GALP_mutase"/>
    <property type="match status" value="1"/>
</dbReference>
<dbReference type="SUPFAM" id="SSF51971">
    <property type="entry name" value="Nucleotide-binding domain"/>
    <property type="match status" value="1"/>
</dbReference>
<comment type="similarity">
    <text evidence="2">Belongs to the UDP-galactopyranose/dTDP-fucopyranose mutase family.</text>
</comment>
<evidence type="ECO:0000259" key="6">
    <source>
        <dbReference type="Pfam" id="PF03275"/>
    </source>
</evidence>
<comment type="cofactor">
    <cofactor evidence="1">
        <name>FAD</name>
        <dbReference type="ChEBI" id="CHEBI:57692"/>
    </cofactor>
</comment>
<gene>
    <name evidence="7" type="primary">glf</name>
    <name evidence="7" type="ORF">ENG63_11055</name>
</gene>
<keyword evidence="4" id="KW-0274">FAD</keyword>
<accession>A0A7C0Y686</accession>
<dbReference type="AlphaFoldDB" id="A0A7C0Y686"/>
<dbReference type="SUPFAM" id="SSF54373">
    <property type="entry name" value="FAD-linked reductases, C-terminal domain"/>
    <property type="match status" value="1"/>
</dbReference>
<dbReference type="InterPro" id="IPR004379">
    <property type="entry name" value="UDP-GALP_mutase"/>
</dbReference>
<feature type="domain" description="UDP-galactopyranose mutase C-terminal" evidence="6">
    <location>
        <begin position="152"/>
        <end position="334"/>
    </location>
</feature>
<sequence length="336" mass="40022">MKEHKILIIGSGITGITLAERFVSKGNKVLIIEKRNHIGGNCYDFKDENGIIVHKYGPHIFHTDYKEVWDYLSQFTNWIYYQHKVLGFIDGKFVPIPFNLNSLYELMPLKLAEKLEKKLINNFGYNKKIPILELRKTEDKDLKSLADFIYEKVFLHYTEKQWGIKPEEIDPLVTARVPVVISRDDRYFQDKYQGIPKDGYTKMFKRMLKNKNIEIQLNTDFKEIKDKIKYDLLIYTGPIDEFFDYKYGKLDYRCLKIGFQTLDMENYQPAAVVNYPNKKYPFTRITEFKKFMIVKSKKTTIGIEYPGDNGFKAWPLLDKRNKEIFKKYWQEAERLK</sequence>
<keyword evidence="3" id="KW-0285">Flavoprotein</keyword>
<protein>
    <submittedName>
        <fullName evidence="7">UDP-galactopyranose mutase</fullName>
        <ecNumber evidence="7">5.4.99.9</ecNumber>
    </submittedName>
</protein>
<dbReference type="GO" id="GO:0008767">
    <property type="term" value="F:UDP-galactopyranose mutase activity"/>
    <property type="evidence" value="ECO:0007669"/>
    <property type="project" value="UniProtKB-EC"/>
</dbReference>
<evidence type="ECO:0000256" key="2">
    <source>
        <dbReference type="ARBA" id="ARBA00009321"/>
    </source>
</evidence>
<dbReference type="PANTHER" id="PTHR21197">
    <property type="entry name" value="UDP-GALACTOPYRANOSE MUTASE"/>
    <property type="match status" value="1"/>
</dbReference>
<feature type="non-terminal residue" evidence="7">
    <location>
        <position position="336"/>
    </location>
</feature>
<dbReference type="GO" id="GO:0005829">
    <property type="term" value="C:cytosol"/>
    <property type="evidence" value="ECO:0007669"/>
    <property type="project" value="TreeGrafter"/>
</dbReference>
<dbReference type="GO" id="GO:0050660">
    <property type="term" value="F:flavin adenine dinucleotide binding"/>
    <property type="evidence" value="ECO:0007669"/>
    <property type="project" value="TreeGrafter"/>
</dbReference>